<dbReference type="FunFam" id="3.30.450.60:FF:000017">
    <property type="entry name" value="SNARE-like superfamily protein"/>
    <property type="match status" value="1"/>
</dbReference>
<feature type="domain" description="AP complex mu/sigma subunit" evidence="6">
    <location>
        <begin position="66"/>
        <end position="192"/>
    </location>
</feature>
<evidence type="ECO:0000259" key="6">
    <source>
        <dbReference type="Pfam" id="PF01217"/>
    </source>
</evidence>
<comment type="subunit">
    <text evidence="5">Oligomeric complex that consists of at least the alpha, beta, beta', gamma, delta, epsilon and zeta subunits.</text>
</comment>
<dbReference type="PANTHER" id="PTHR11043">
    <property type="entry name" value="ZETA-COAT PROTEIN"/>
    <property type="match status" value="1"/>
</dbReference>
<protein>
    <recommendedName>
        <fullName evidence="5">Coatomer subunit zeta</fullName>
    </recommendedName>
</protein>
<keyword evidence="5" id="KW-0813">Transport</keyword>
<dbReference type="GO" id="GO:0006890">
    <property type="term" value="P:retrograde vesicle-mediated transport, Golgi to endoplasmic reticulum"/>
    <property type="evidence" value="ECO:0007669"/>
    <property type="project" value="UniProtKB-UniRule"/>
</dbReference>
<keyword evidence="5" id="KW-0333">Golgi apparatus</keyword>
<evidence type="ECO:0000313" key="7">
    <source>
        <dbReference type="EMBL" id="KAL3701113.1"/>
    </source>
</evidence>
<evidence type="ECO:0000256" key="3">
    <source>
        <dbReference type="ARBA" id="ARBA00022490"/>
    </source>
</evidence>
<evidence type="ECO:0000256" key="1">
    <source>
        <dbReference type="ARBA" id="ARBA00004395"/>
    </source>
</evidence>
<dbReference type="GO" id="GO:0030126">
    <property type="term" value="C:COPI vesicle coat"/>
    <property type="evidence" value="ECO:0007669"/>
    <property type="project" value="UniProtKB-UniRule"/>
</dbReference>
<dbReference type="GO" id="GO:0000139">
    <property type="term" value="C:Golgi membrane"/>
    <property type="evidence" value="ECO:0007669"/>
    <property type="project" value="UniProtKB-SubCell"/>
</dbReference>
<keyword evidence="5" id="KW-0968">Cytoplasmic vesicle</keyword>
<comment type="function">
    <text evidence="5">The zeta subunit may be involved in regulating the coat assembly and, hence, the rate of biosynthetic protein transport due to its association-dissociation properties with the coatomer complex.</text>
</comment>
<dbReference type="Gene3D" id="3.30.450.60">
    <property type="match status" value="1"/>
</dbReference>
<dbReference type="InterPro" id="IPR039652">
    <property type="entry name" value="Coatomer_zeta"/>
</dbReference>
<keyword evidence="8" id="KW-1185">Reference proteome</keyword>
<evidence type="ECO:0000256" key="2">
    <source>
        <dbReference type="ARBA" id="ARBA00006972"/>
    </source>
</evidence>
<keyword evidence="5" id="KW-0931">ER-Golgi transport</keyword>
<dbReference type="EMBL" id="JBJQOH010000001">
    <property type="protein sequence ID" value="KAL3701113.1"/>
    <property type="molecule type" value="Genomic_DNA"/>
</dbReference>
<dbReference type="InterPro" id="IPR011012">
    <property type="entry name" value="Longin-like_dom_sf"/>
</dbReference>
<gene>
    <name evidence="7" type="ORF">R1sor_019135</name>
</gene>
<dbReference type="Proteomes" id="UP001633002">
    <property type="component" value="Unassembled WGS sequence"/>
</dbReference>
<keyword evidence="3 5" id="KW-0963">Cytoplasm</keyword>
<dbReference type="SUPFAM" id="SSF64356">
    <property type="entry name" value="SNARE-like"/>
    <property type="match status" value="1"/>
</dbReference>
<dbReference type="InterPro" id="IPR022775">
    <property type="entry name" value="AP_mu_sigma_su"/>
</dbReference>
<reference evidence="7 8" key="1">
    <citation type="submission" date="2024-09" db="EMBL/GenBank/DDBJ databases">
        <title>Chromosome-scale assembly of Riccia sorocarpa.</title>
        <authorList>
            <person name="Paukszto L."/>
        </authorList>
    </citation>
    <scope>NUCLEOTIDE SEQUENCE [LARGE SCALE GENOMIC DNA]</scope>
    <source>
        <strain evidence="7">LP-2024</strain>
        <tissue evidence="7">Aerial parts of the thallus</tissue>
    </source>
</reference>
<keyword evidence="4 5" id="KW-0472">Membrane</keyword>
<evidence type="ECO:0000256" key="5">
    <source>
        <dbReference type="RuleBase" id="RU366053"/>
    </source>
</evidence>
<keyword evidence="5" id="KW-0653">Protein transport</keyword>
<evidence type="ECO:0000313" key="8">
    <source>
        <dbReference type="Proteomes" id="UP001633002"/>
    </source>
</evidence>
<dbReference type="Pfam" id="PF01217">
    <property type="entry name" value="Clat_adaptor_s"/>
    <property type="match status" value="1"/>
</dbReference>
<dbReference type="GO" id="GO:0015031">
    <property type="term" value="P:protein transport"/>
    <property type="evidence" value="ECO:0007669"/>
    <property type="project" value="UniProtKB-KW"/>
</dbReference>
<organism evidence="7 8">
    <name type="scientific">Riccia sorocarpa</name>
    <dbReference type="NCBI Taxonomy" id="122646"/>
    <lineage>
        <taxon>Eukaryota</taxon>
        <taxon>Viridiplantae</taxon>
        <taxon>Streptophyta</taxon>
        <taxon>Embryophyta</taxon>
        <taxon>Marchantiophyta</taxon>
        <taxon>Marchantiopsida</taxon>
        <taxon>Marchantiidae</taxon>
        <taxon>Marchantiales</taxon>
        <taxon>Ricciaceae</taxon>
        <taxon>Riccia</taxon>
    </lineage>
</organism>
<name>A0ABD3IBQ5_9MARC</name>
<dbReference type="PANTHER" id="PTHR11043:SF1">
    <property type="entry name" value="TSET COMPLEX MEMBER TSTD"/>
    <property type="match status" value="1"/>
</dbReference>
<comment type="subcellular location">
    <subcellularLocation>
        <location evidence="5">Cytoplasm</location>
    </subcellularLocation>
    <subcellularLocation>
        <location evidence="1 5">Golgi apparatus membrane</location>
        <topology evidence="1 5">Peripheral membrane protein</topology>
        <orientation evidence="5">Cytoplasmic side</orientation>
    </subcellularLocation>
    <subcellularLocation>
        <location evidence="5">Cytoplasmic vesicle</location>
        <location evidence="5">COPI-coated vesicle membrane</location>
        <topology evidence="5">Peripheral membrane protein</topology>
        <orientation evidence="5">Cytoplasmic side</orientation>
    </subcellularLocation>
</comment>
<proteinExistence type="inferred from homology"/>
<sequence length="203" mass="23283">MKLVCYTVTGRDLEPRVTVPQLSFYYRERDKDTGKGRVGVESVDPQERPGKFVRSWSIIDRKICRDRCSVLLERYHGLPPDERLQWRSFLLKLTADNLKTARDDEQFVASHKAVFVVYAALGDVCVFTVGKDEYDELALVEVLTGITGAIKDVCKRAPSERLFLDKYGKICLCLDEIVVQGRLEQTDKERIRKLTRLKPLAEA</sequence>
<dbReference type="AlphaFoldDB" id="A0ABD3IBQ5"/>
<evidence type="ECO:0000256" key="4">
    <source>
        <dbReference type="ARBA" id="ARBA00023136"/>
    </source>
</evidence>
<comment type="caution">
    <text evidence="7">The sequence shown here is derived from an EMBL/GenBank/DDBJ whole genome shotgun (WGS) entry which is preliminary data.</text>
</comment>
<comment type="similarity">
    <text evidence="2 5">Belongs to the adaptor complexes small subunit family.</text>
</comment>
<accession>A0ABD3IBQ5</accession>